<reference evidence="1" key="1">
    <citation type="submission" date="2021-05" db="EMBL/GenBank/DDBJ databases">
        <title>A free-living protist that lacks canonical eukaryotic 1 DNA replication and segregation systems.</title>
        <authorList>
            <person name="Salas-Leiva D.E."/>
            <person name="Tromer E.C."/>
            <person name="Curtis B.A."/>
            <person name="Jerlstrom-Hultqvist J."/>
            <person name="Kolisko M."/>
            <person name="Yi Z."/>
            <person name="Salas-Leiva J.S."/>
            <person name="Gallot-Lavallee L."/>
            <person name="Kops G.J.P.L."/>
            <person name="Archibald J.M."/>
            <person name="Simpson A.G.B."/>
            <person name="Roger A.J."/>
        </authorList>
    </citation>
    <scope>NUCLEOTIDE SEQUENCE</scope>
    <source>
        <strain evidence="1">BICM</strain>
    </source>
</reference>
<sequence length="169" mass="18130">MEAVVLPVCPETAAFGCPRQPVHLSDSLAHPRVMTQRMTDGTDKLHTEAMAAVLRHPTIDGFIGCARSPTCGMCAGVSHVIGETGPHGIHGGTARGVLMDIIERRYPDLPLIEGQQLVNPTEASVFKFKVLEAARQRVEATKEVITVRVPVPELGEVRLDEMGAATESA</sequence>
<organism evidence="1 2">
    <name type="scientific">Carpediemonas membranifera</name>
    <dbReference type="NCBI Taxonomy" id="201153"/>
    <lineage>
        <taxon>Eukaryota</taxon>
        <taxon>Metamonada</taxon>
        <taxon>Carpediemonas-like organisms</taxon>
        <taxon>Carpediemonas</taxon>
    </lineage>
</organism>
<dbReference type="Proteomes" id="UP000717585">
    <property type="component" value="Unassembled WGS sequence"/>
</dbReference>
<dbReference type="Pfam" id="PF04463">
    <property type="entry name" value="2-thiour_desulf"/>
    <property type="match status" value="1"/>
</dbReference>
<gene>
    <name evidence="1" type="ORF">J8273_7458</name>
</gene>
<proteinExistence type="predicted"/>
<protein>
    <submittedName>
        <fullName evidence="1">Uncharacterized protein</fullName>
    </submittedName>
</protein>
<dbReference type="EMBL" id="JAHDYR010000062">
    <property type="protein sequence ID" value="KAG9391184.1"/>
    <property type="molecule type" value="Genomic_DNA"/>
</dbReference>
<keyword evidence="2" id="KW-1185">Reference proteome</keyword>
<comment type="caution">
    <text evidence="1">The sequence shown here is derived from an EMBL/GenBank/DDBJ whole genome shotgun (WGS) entry which is preliminary data.</text>
</comment>
<dbReference type="AlphaFoldDB" id="A0A8J6B1Z4"/>
<dbReference type="InterPro" id="IPR007553">
    <property type="entry name" value="2-thiour_desulf"/>
</dbReference>
<evidence type="ECO:0000313" key="1">
    <source>
        <dbReference type="EMBL" id="KAG9391184.1"/>
    </source>
</evidence>
<evidence type="ECO:0000313" key="2">
    <source>
        <dbReference type="Proteomes" id="UP000717585"/>
    </source>
</evidence>
<accession>A0A8J6B1Z4</accession>
<name>A0A8J6B1Z4_9EUKA</name>